<evidence type="ECO:0000256" key="14">
    <source>
        <dbReference type="SAM" id="SignalP"/>
    </source>
</evidence>
<evidence type="ECO:0000256" key="4">
    <source>
        <dbReference type="ARBA" id="ARBA00022448"/>
    </source>
</evidence>
<keyword evidence="11" id="KW-0408">Iron</keyword>
<gene>
    <name evidence="15" type="ORF">FJAP1339_LOCUS8388</name>
</gene>
<evidence type="ECO:0000256" key="6">
    <source>
        <dbReference type="ARBA" id="ARBA00022692"/>
    </source>
</evidence>
<keyword evidence="9 13" id="KW-1133">Transmembrane helix</keyword>
<dbReference type="Gene3D" id="1.20.1260.140">
    <property type="entry name" value="Alternative oxidase"/>
    <property type="match status" value="1"/>
</dbReference>
<evidence type="ECO:0000313" key="15">
    <source>
        <dbReference type="EMBL" id="CAD9868088.1"/>
    </source>
</evidence>
<feature type="transmembrane region" description="Helical" evidence="13">
    <location>
        <begin position="154"/>
        <end position="174"/>
    </location>
</feature>
<dbReference type="Pfam" id="PF01786">
    <property type="entry name" value="AOX"/>
    <property type="match status" value="1"/>
</dbReference>
<evidence type="ECO:0000256" key="1">
    <source>
        <dbReference type="ARBA" id="ARBA00001962"/>
    </source>
</evidence>
<dbReference type="GO" id="GO:0009916">
    <property type="term" value="F:alternative oxidase activity"/>
    <property type="evidence" value="ECO:0007669"/>
    <property type="project" value="InterPro"/>
</dbReference>
<keyword evidence="6 13" id="KW-0812">Transmembrane</keyword>
<dbReference type="GO" id="GO:0046872">
    <property type="term" value="F:metal ion binding"/>
    <property type="evidence" value="ECO:0007669"/>
    <property type="project" value="UniProtKB-KW"/>
</dbReference>
<sequence length="287" mass="32624">MARSIIKLAAGALLLMFVGSTTAFQVQPGLAPRAGLAPHVHTQFNSAPLSVMKASSAPAEETALDAINEVLVETLKGGIDIVYGKQGFARFYALETVARVPYFAYMSVLHLYESFGLWRKADYLKTHFEESWNELHHLLIMEELGGNDKVFDRILAQTAAFIYYWLVVVIYFLSPQFAYNLNKKVEQHAWKTYDEFLTQEEAQLKTMPVPEAARQYYEKDAMFDPRIFAKGEQMNTGIKVAPQKRPAKMNNLYDVFMHIREDEAEHAFAMEECEQDAITGFKIETGN</sequence>
<comment type="cofactor">
    <cofactor evidence="1">
        <name>Fe cation</name>
        <dbReference type="ChEBI" id="CHEBI:24875"/>
    </cofactor>
</comment>
<feature type="signal peptide" evidence="14">
    <location>
        <begin position="1"/>
        <end position="23"/>
    </location>
</feature>
<proteinExistence type="inferred from homology"/>
<dbReference type="GO" id="GO:0005739">
    <property type="term" value="C:mitochondrion"/>
    <property type="evidence" value="ECO:0007669"/>
    <property type="project" value="TreeGrafter"/>
</dbReference>
<keyword evidence="7" id="KW-0479">Metal-binding</keyword>
<dbReference type="GO" id="GO:0016020">
    <property type="term" value="C:membrane"/>
    <property type="evidence" value="ECO:0007669"/>
    <property type="project" value="UniProtKB-SubCell"/>
</dbReference>
<dbReference type="PANTHER" id="PTHR31803">
    <property type="entry name" value="ALTERNATIVE OXIDASE"/>
    <property type="match status" value="1"/>
</dbReference>
<accession>A0A7S2V1R4</accession>
<evidence type="ECO:0000256" key="7">
    <source>
        <dbReference type="ARBA" id="ARBA00022723"/>
    </source>
</evidence>
<reference evidence="15" key="1">
    <citation type="submission" date="2021-01" db="EMBL/GenBank/DDBJ databases">
        <authorList>
            <person name="Corre E."/>
            <person name="Pelletier E."/>
            <person name="Niang G."/>
            <person name="Scheremetjew M."/>
            <person name="Finn R."/>
            <person name="Kale V."/>
            <person name="Holt S."/>
            <person name="Cochrane G."/>
            <person name="Meng A."/>
            <person name="Brown T."/>
            <person name="Cohen L."/>
        </authorList>
    </citation>
    <scope>NUCLEOTIDE SEQUENCE</scope>
    <source>
        <strain evidence="15">CCMP1661</strain>
    </source>
</reference>
<evidence type="ECO:0000256" key="8">
    <source>
        <dbReference type="ARBA" id="ARBA00022982"/>
    </source>
</evidence>
<feature type="chain" id="PRO_5030716503" description="Alternative oxidase" evidence="14">
    <location>
        <begin position="24"/>
        <end position="287"/>
    </location>
</feature>
<keyword evidence="8" id="KW-0249">Electron transport</keyword>
<keyword evidence="4" id="KW-0813">Transport</keyword>
<keyword evidence="12 13" id="KW-0472">Membrane</keyword>
<comment type="similarity">
    <text evidence="3">Belongs to the alternative oxidase family.</text>
</comment>
<comment type="subcellular location">
    <subcellularLocation>
        <location evidence="2">Membrane</location>
    </subcellularLocation>
</comment>
<name>A0A7S2V1R4_9STRA</name>
<dbReference type="EMBL" id="HBHR01016739">
    <property type="protein sequence ID" value="CAD9868088.1"/>
    <property type="molecule type" value="Transcribed_RNA"/>
</dbReference>
<dbReference type="GO" id="GO:0010230">
    <property type="term" value="P:alternative respiration"/>
    <property type="evidence" value="ECO:0007669"/>
    <property type="project" value="TreeGrafter"/>
</dbReference>
<evidence type="ECO:0000256" key="2">
    <source>
        <dbReference type="ARBA" id="ARBA00004370"/>
    </source>
</evidence>
<evidence type="ECO:0000256" key="12">
    <source>
        <dbReference type="ARBA" id="ARBA00023136"/>
    </source>
</evidence>
<keyword evidence="5" id="KW-0679">Respiratory chain</keyword>
<dbReference type="InterPro" id="IPR038659">
    <property type="entry name" value="AOX_sf"/>
</dbReference>
<keyword evidence="14" id="KW-0732">Signal</keyword>
<protein>
    <recommendedName>
        <fullName evidence="16">Alternative oxidase</fullName>
    </recommendedName>
</protein>
<evidence type="ECO:0000256" key="13">
    <source>
        <dbReference type="SAM" id="Phobius"/>
    </source>
</evidence>
<evidence type="ECO:0000256" key="5">
    <source>
        <dbReference type="ARBA" id="ARBA00022660"/>
    </source>
</evidence>
<evidence type="ECO:0008006" key="16">
    <source>
        <dbReference type="Google" id="ProtNLM"/>
    </source>
</evidence>
<dbReference type="PANTHER" id="PTHR31803:SF10">
    <property type="entry name" value="UBIQUINOL OXIDASE 4, CHLOROPLASTIC_CHROMOPLASTIC"/>
    <property type="match status" value="1"/>
</dbReference>
<evidence type="ECO:0000256" key="3">
    <source>
        <dbReference type="ARBA" id="ARBA00008388"/>
    </source>
</evidence>
<evidence type="ECO:0000256" key="10">
    <source>
        <dbReference type="ARBA" id="ARBA00023002"/>
    </source>
</evidence>
<dbReference type="InterPro" id="IPR002680">
    <property type="entry name" value="AOX"/>
</dbReference>
<dbReference type="AlphaFoldDB" id="A0A7S2V1R4"/>
<organism evidence="15">
    <name type="scientific">Fibrocapsa japonica</name>
    <dbReference type="NCBI Taxonomy" id="94617"/>
    <lineage>
        <taxon>Eukaryota</taxon>
        <taxon>Sar</taxon>
        <taxon>Stramenopiles</taxon>
        <taxon>Ochrophyta</taxon>
        <taxon>Raphidophyceae</taxon>
        <taxon>Chattonellales</taxon>
        <taxon>Chattonellaceae</taxon>
        <taxon>Fibrocapsa</taxon>
    </lineage>
</organism>
<keyword evidence="10" id="KW-0560">Oxidoreductase</keyword>
<evidence type="ECO:0000256" key="11">
    <source>
        <dbReference type="ARBA" id="ARBA00023004"/>
    </source>
</evidence>
<evidence type="ECO:0000256" key="9">
    <source>
        <dbReference type="ARBA" id="ARBA00022989"/>
    </source>
</evidence>